<dbReference type="SUPFAM" id="SSF49879">
    <property type="entry name" value="SMAD/FHA domain"/>
    <property type="match status" value="1"/>
</dbReference>
<keyword evidence="3" id="KW-0597">Phosphoprotein</keyword>
<evidence type="ECO:0000259" key="9">
    <source>
        <dbReference type="PROSITE" id="PS50006"/>
    </source>
</evidence>
<evidence type="ECO:0000256" key="1">
    <source>
        <dbReference type="ARBA" id="ARBA00004651"/>
    </source>
</evidence>
<dbReference type="EMBL" id="JAATJL010000001">
    <property type="protein sequence ID" value="NJC21826.1"/>
    <property type="molecule type" value="Genomic_DNA"/>
</dbReference>
<evidence type="ECO:0000256" key="8">
    <source>
        <dbReference type="SAM" id="Phobius"/>
    </source>
</evidence>
<protein>
    <submittedName>
        <fullName evidence="10">Putative RDD family membrane protein YckC</fullName>
    </submittedName>
</protein>
<dbReference type="InterPro" id="IPR010432">
    <property type="entry name" value="RDD"/>
</dbReference>
<evidence type="ECO:0000256" key="2">
    <source>
        <dbReference type="ARBA" id="ARBA00022475"/>
    </source>
</evidence>
<name>A0A846RRY4_9MICC</name>
<dbReference type="PANTHER" id="PTHR36115">
    <property type="entry name" value="PROLINE-RICH ANTIGEN HOMOLOG-RELATED"/>
    <property type="match status" value="1"/>
</dbReference>
<dbReference type="Pfam" id="PF00498">
    <property type="entry name" value="FHA"/>
    <property type="match status" value="1"/>
</dbReference>
<evidence type="ECO:0000256" key="6">
    <source>
        <dbReference type="ARBA" id="ARBA00023136"/>
    </source>
</evidence>
<reference evidence="10 11" key="1">
    <citation type="submission" date="2020-03" db="EMBL/GenBank/DDBJ databases">
        <title>Sequencing the genomes of 1000 actinobacteria strains.</title>
        <authorList>
            <person name="Klenk H.-P."/>
        </authorList>
    </citation>
    <scope>NUCLEOTIDE SEQUENCE [LARGE SCALE GENOMIC DNA]</scope>
    <source>
        <strain evidence="10 11">DSM 16403</strain>
    </source>
</reference>
<feature type="transmembrane region" description="Helical" evidence="8">
    <location>
        <begin position="113"/>
        <end position="135"/>
    </location>
</feature>
<evidence type="ECO:0000256" key="5">
    <source>
        <dbReference type="ARBA" id="ARBA00022989"/>
    </source>
</evidence>
<dbReference type="Gene3D" id="2.60.200.20">
    <property type="match status" value="1"/>
</dbReference>
<comment type="subcellular location">
    <subcellularLocation>
        <location evidence="1">Cell membrane</location>
        <topology evidence="1">Multi-pass membrane protein</topology>
    </subcellularLocation>
</comment>
<dbReference type="Proteomes" id="UP000547458">
    <property type="component" value="Unassembled WGS sequence"/>
</dbReference>
<keyword evidence="5 8" id="KW-1133">Transmembrane helix</keyword>
<dbReference type="Pfam" id="PF06271">
    <property type="entry name" value="RDD"/>
    <property type="match status" value="1"/>
</dbReference>
<keyword evidence="2" id="KW-1003">Cell membrane</keyword>
<organism evidence="10 11">
    <name type="scientific">Arthrobacter pigmenti</name>
    <dbReference type="NCBI Taxonomy" id="271432"/>
    <lineage>
        <taxon>Bacteria</taxon>
        <taxon>Bacillati</taxon>
        <taxon>Actinomycetota</taxon>
        <taxon>Actinomycetes</taxon>
        <taxon>Micrococcales</taxon>
        <taxon>Micrococcaceae</taxon>
        <taxon>Arthrobacter</taxon>
    </lineage>
</organism>
<feature type="domain" description="FHA" evidence="9">
    <location>
        <begin position="324"/>
        <end position="376"/>
    </location>
</feature>
<proteinExistence type="predicted"/>
<feature type="transmembrane region" description="Helical" evidence="8">
    <location>
        <begin position="23"/>
        <end position="42"/>
    </location>
</feature>
<comment type="caution">
    <text evidence="10">The sequence shown here is derived from an EMBL/GenBank/DDBJ whole genome shotgun (WGS) entry which is preliminary data.</text>
</comment>
<accession>A0A846RRY4</accession>
<evidence type="ECO:0000256" key="7">
    <source>
        <dbReference type="SAM" id="MobiDB-lite"/>
    </source>
</evidence>
<dbReference type="InterPro" id="IPR000253">
    <property type="entry name" value="FHA_dom"/>
</dbReference>
<sequence>MAQLNLKNGSAGKRLGAKLLDGIPAALISGIAVVLALPLIGYEQISADTAVLDLGMFYVVSGIGSVVALGYWIFLWGWEAKTGKTLGNLMLGLRTTNEEGFAPGWLAVFLRNLIIGLSGIVPVIGFVLMMVSNLFDSPEQRQGWYDKAARTLVFDVRAGRNPLVTGGIGGPASFAPQPAPPAVRAIPSPVTGHGTTGPEEAPTSSPQETSAFASSESLQRVEHGQRAQPSRASEPASVSFAPPAPADPTAAPAPPAATPPEAAPPAAALLPEKIPTGRTAPLPENEPTHPDQESEETVVTRRSGERGIRIQLDDGRDVLLRSTALIGRNPAGTDCVELISVKDEGRSVSKTHLHLRVDDGRLWVTDRNSTNGSAITAKAGARIPLRGGEPYLAEPDSTVHFGDRSFRVEKS</sequence>
<dbReference type="InterPro" id="IPR051791">
    <property type="entry name" value="Pra-immunoreactive"/>
</dbReference>
<dbReference type="RefSeq" id="WP_167991915.1">
    <property type="nucleotide sequence ID" value="NZ_JAATJL010000001.1"/>
</dbReference>
<dbReference type="InterPro" id="IPR008984">
    <property type="entry name" value="SMAD_FHA_dom_sf"/>
</dbReference>
<feature type="compositionally biased region" description="Low complexity" evidence="7">
    <location>
        <begin position="232"/>
        <end position="241"/>
    </location>
</feature>
<dbReference type="AlphaFoldDB" id="A0A846RRY4"/>
<evidence type="ECO:0000256" key="3">
    <source>
        <dbReference type="ARBA" id="ARBA00022553"/>
    </source>
</evidence>
<evidence type="ECO:0000313" key="11">
    <source>
        <dbReference type="Proteomes" id="UP000547458"/>
    </source>
</evidence>
<feature type="region of interest" description="Disordered" evidence="7">
    <location>
        <begin position="169"/>
        <end position="303"/>
    </location>
</feature>
<dbReference type="PROSITE" id="PS50006">
    <property type="entry name" value="FHA_DOMAIN"/>
    <property type="match status" value="1"/>
</dbReference>
<dbReference type="GO" id="GO:0005886">
    <property type="term" value="C:plasma membrane"/>
    <property type="evidence" value="ECO:0007669"/>
    <property type="project" value="UniProtKB-SubCell"/>
</dbReference>
<keyword evidence="4 8" id="KW-0812">Transmembrane</keyword>
<keyword evidence="11" id="KW-1185">Reference proteome</keyword>
<dbReference type="PANTHER" id="PTHR36115:SF4">
    <property type="entry name" value="MEMBRANE PROTEIN"/>
    <property type="match status" value="1"/>
</dbReference>
<feature type="compositionally biased region" description="Pro residues" evidence="7">
    <location>
        <begin position="242"/>
        <end position="263"/>
    </location>
</feature>
<feature type="transmembrane region" description="Helical" evidence="8">
    <location>
        <begin position="54"/>
        <end position="74"/>
    </location>
</feature>
<gene>
    <name evidence="10" type="ORF">BJ994_000902</name>
</gene>
<evidence type="ECO:0000256" key="4">
    <source>
        <dbReference type="ARBA" id="ARBA00022692"/>
    </source>
</evidence>
<dbReference type="CDD" id="cd00060">
    <property type="entry name" value="FHA"/>
    <property type="match status" value="1"/>
</dbReference>
<feature type="compositionally biased region" description="Polar residues" evidence="7">
    <location>
        <begin position="202"/>
        <end position="218"/>
    </location>
</feature>
<feature type="compositionally biased region" description="Basic and acidic residues" evidence="7">
    <location>
        <begin position="286"/>
        <end position="303"/>
    </location>
</feature>
<evidence type="ECO:0000313" key="10">
    <source>
        <dbReference type="EMBL" id="NJC21826.1"/>
    </source>
</evidence>
<keyword evidence="6 8" id="KW-0472">Membrane</keyword>